<gene>
    <name evidence="2" type="ORF">Q4490_09170</name>
</gene>
<reference evidence="2" key="1">
    <citation type="submission" date="2023-07" db="EMBL/GenBank/DDBJ databases">
        <title>Genome content predicts the carbon catabolic preferences of heterotrophic bacteria.</title>
        <authorList>
            <person name="Gralka M."/>
        </authorList>
    </citation>
    <scope>NUCLEOTIDE SEQUENCE</scope>
    <source>
        <strain evidence="2">I2M16</strain>
    </source>
</reference>
<dbReference type="AlphaFoldDB" id="A0AAW7XHV7"/>
<comment type="caution">
    <text evidence="2">The sequence shown here is derived from an EMBL/GenBank/DDBJ whole genome shotgun (WGS) entry which is preliminary data.</text>
</comment>
<dbReference type="Proteomes" id="UP001169862">
    <property type="component" value="Unassembled WGS sequence"/>
</dbReference>
<dbReference type="Pfam" id="PF08759">
    <property type="entry name" value="GT-D"/>
    <property type="match status" value="1"/>
</dbReference>
<dbReference type="EMBL" id="JAUOPG010000005">
    <property type="protein sequence ID" value="MDO6453737.1"/>
    <property type="molecule type" value="Genomic_DNA"/>
</dbReference>
<evidence type="ECO:0000313" key="3">
    <source>
        <dbReference type="Proteomes" id="UP001169862"/>
    </source>
</evidence>
<feature type="domain" description="Glycosyltransferase GT-D fold" evidence="1">
    <location>
        <begin position="76"/>
        <end position="274"/>
    </location>
</feature>
<evidence type="ECO:0000313" key="2">
    <source>
        <dbReference type="EMBL" id="MDO6453737.1"/>
    </source>
</evidence>
<sequence length="293" mass="34126">MNIGLRKKMRFFLRRFSQIISVFCIGKKNREKCREFFDDKIIGLYKDEIQVFIDRYPAVWSEEETIQHLLENKSSICRFGDGELKLMVGEKHKSFQDVNHSLNSRLIEVLNSNVPNILVAIHPVRDFDSLGRIWQKFIIRIGSPVLNLLDSNRRYPSMGVFRGLPKNTKENLVNRILKIKKLWDGRKILLVVGENSRFTFEEELFNNVESVDYVYAPAKNAFEVYDEIVNKVKQYNKDEYLILIVLGPTATVMAYDLALDGYQAIDFGQMPGTYKRAKKVLFGDEEVVLKELL</sequence>
<name>A0AAW7XHV7_9GAMM</name>
<dbReference type="InterPro" id="IPR014869">
    <property type="entry name" value="GT-D"/>
</dbReference>
<proteinExistence type="predicted"/>
<organism evidence="2 3">
    <name type="scientific">Neptunomonas phycophila</name>
    <dbReference type="NCBI Taxonomy" id="1572645"/>
    <lineage>
        <taxon>Bacteria</taxon>
        <taxon>Pseudomonadati</taxon>
        <taxon>Pseudomonadota</taxon>
        <taxon>Gammaproteobacteria</taxon>
        <taxon>Oceanospirillales</taxon>
        <taxon>Oceanospirillaceae</taxon>
        <taxon>Neptunomonas</taxon>
    </lineage>
</organism>
<dbReference type="RefSeq" id="WP_303550053.1">
    <property type="nucleotide sequence ID" value="NZ_JAUOPG010000005.1"/>
</dbReference>
<evidence type="ECO:0000259" key="1">
    <source>
        <dbReference type="Pfam" id="PF08759"/>
    </source>
</evidence>
<protein>
    <submittedName>
        <fullName evidence="2">GT-D fold domain-containing glycosyltransferase</fullName>
    </submittedName>
</protein>
<accession>A0AAW7XHV7</accession>